<protein>
    <submittedName>
        <fullName evidence="2">Uncharacterized protein</fullName>
    </submittedName>
</protein>
<evidence type="ECO:0000313" key="2">
    <source>
        <dbReference type="EMBL" id="AQK40182.1"/>
    </source>
</evidence>
<feature type="region of interest" description="Disordered" evidence="1">
    <location>
        <begin position="133"/>
        <end position="190"/>
    </location>
</feature>
<sequence>MEVAAAAWCFGGWAAVRHGNCKGELDGVAGTAGMVLCCAWLAAGRKAGYRPWATAASPARAWIRGCAAPWLEQRGGRAPCTGMDGGRAGHVTEGAGKQGARPWRCWGMGAAGEGTRRRELGVRAEGTCRPGLQSSTGCGVEEQRLEQKGRRSRRGAMDGPGAEASLGKKTPCCSRSPKEEQGARRPGRRLLATCREEAPWGRSSLLEKNLGAMELLLASRE</sequence>
<gene>
    <name evidence="2" type="ORF">ZEAMMB73_Zm00001d023828</name>
</gene>
<organism evidence="2">
    <name type="scientific">Zea mays</name>
    <name type="common">Maize</name>
    <dbReference type="NCBI Taxonomy" id="4577"/>
    <lineage>
        <taxon>Eukaryota</taxon>
        <taxon>Viridiplantae</taxon>
        <taxon>Streptophyta</taxon>
        <taxon>Embryophyta</taxon>
        <taxon>Tracheophyta</taxon>
        <taxon>Spermatophyta</taxon>
        <taxon>Magnoliopsida</taxon>
        <taxon>Liliopsida</taxon>
        <taxon>Poales</taxon>
        <taxon>Poaceae</taxon>
        <taxon>PACMAD clade</taxon>
        <taxon>Panicoideae</taxon>
        <taxon>Andropogonodae</taxon>
        <taxon>Andropogoneae</taxon>
        <taxon>Tripsacinae</taxon>
        <taxon>Zea</taxon>
    </lineage>
</organism>
<dbReference type="AlphaFoldDB" id="K7TNI6"/>
<dbReference type="HOGENOM" id="CLU_1252255_0_0_1"/>
<dbReference type="EMBL" id="CM000786">
    <property type="protein sequence ID" value="AQK40182.1"/>
    <property type="molecule type" value="Genomic_DNA"/>
</dbReference>
<dbReference type="PaxDb" id="4577-AC198421.3_FGP003"/>
<evidence type="ECO:0000256" key="1">
    <source>
        <dbReference type="SAM" id="MobiDB-lite"/>
    </source>
</evidence>
<accession>K7TNI6</accession>
<name>K7TNI6_MAIZE</name>
<dbReference type="InParanoid" id="K7TNI6"/>
<reference evidence="2" key="1">
    <citation type="submission" date="2015-12" db="EMBL/GenBank/DDBJ databases">
        <title>Update maize B73 reference genome by single molecule sequencing technologies.</title>
        <authorList>
            <consortium name="Maize Genome Sequencing Project"/>
            <person name="Ware D."/>
        </authorList>
    </citation>
    <scope>NUCLEOTIDE SEQUENCE</scope>
    <source>
        <tissue evidence="2">Seedling</tissue>
    </source>
</reference>
<proteinExistence type="predicted"/>